<comment type="caution">
    <text evidence="8">The sequence shown here is derived from an EMBL/GenBank/DDBJ whole genome shotgun (WGS) entry which is preliminary data.</text>
</comment>
<feature type="transmembrane region" description="Helical" evidence="6">
    <location>
        <begin position="241"/>
        <end position="260"/>
    </location>
</feature>
<feature type="transmembrane region" description="Helical" evidence="6">
    <location>
        <begin position="114"/>
        <end position="132"/>
    </location>
</feature>
<feature type="transmembrane region" description="Helical" evidence="6">
    <location>
        <begin position="90"/>
        <end position="107"/>
    </location>
</feature>
<gene>
    <name evidence="8" type="ORF">A8L45_00570</name>
</gene>
<reference evidence="8 9" key="1">
    <citation type="submission" date="2016-05" db="EMBL/GenBank/DDBJ databases">
        <title>Genomic Taxonomy of the Vibrionaceae.</title>
        <authorList>
            <person name="Gomez-Gil B."/>
            <person name="Enciso-Ibarra J."/>
        </authorList>
    </citation>
    <scope>NUCLEOTIDE SEQUENCE [LARGE SCALE GENOMIC DNA]</scope>
    <source>
        <strain evidence="8 9">CAIM 1920</strain>
    </source>
</reference>
<feature type="domain" description="EamA" evidence="7">
    <location>
        <begin position="150"/>
        <end position="280"/>
    </location>
</feature>
<feature type="domain" description="EamA" evidence="7">
    <location>
        <begin position="3"/>
        <end position="132"/>
    </location>
</feature>
<sequence>MKLLLPLIPVIIWAGNTVVNKLSVETMSPGAMSFYRWAVAVLVLTPFCLPPLLKNWQTIRPLLPKLAALASLGMVLNQSLGYFAAESTTATNMALIMALVPLISMFISVPLLGAGISLTGIGGAFMALAGLVEMLTKGAPEALIEQGINRGDGLVLIASLSYALYCVLLKRWQLKIKTLQSVYVQGLFAVFILFPLFLTSERVSLSAASLPLVGYAGIFASVLAPLCWLKAIEAIGASRSAMFMNLMPAMTALIAVYTLGETLAQYHYIGGLMVLCGVAISQMKNKEKIKKNQENLQSCRAA</sequence>
<protein>
    <submittedName>
        <fullName evidence="8">Multidrug DMT transporter</fullName>
    </submittedName>
</protein>
<evidence type="ECO:0000313" key="8">
    <source>
        <dbReference type="EMBL" id="ODA36306.1"/>
    </source>
</evidence>
<feature type="transmembrane region" description="Helical" evidence="6">
    <location>
        <begin position="181"/>
        <end position="198"/>
    </location>
</feature>
<evidence type="ECO:0000259" key="7">
    <source>
        <dbReference type="Pfam" id="PF00892"/>
    </source>
</evidence>
<dbReference type="InterPro" id="IPR051258">
    <property type="entry name" value="Diverse_Substrate_Transporter"/>
</dbReference>
<dbReference type="Proteomes" id="UP000094936">
    <property type="component" value="Unassembled WGS sequence"/>
</dbReference>
<feature type="transmembrane region" description="Helical" evidence="6">
    <location>
        <begin position="266"/>
        <end position="283"/>
    </location>
</feature>
<dbReference type="PANTHER" id="PTHR42920">
    <property type="entry name" value="OS03G0707200 PROTEIN-RELATED"/>
    <property type="match status" value="1"/>
</dbReference>
<dbReference type="SUPFAM" id="SSF103481">
    <property type="entry name" value="Multidrug resistance efflux transporter EmrE"/>
    <property type="match status" value="2"/>
</dbReference>
<keyword evidence="4 6" id="KW-1133">Transmembrane helix</keyword>
<evidence type="ECO:0000256" key="4">
    <source>
        <dbReference type="ARBA" id="ARBA00022989"/>
    </source>
</evidence>
<dbReference type="EMBL" id="LYBM01000001">
    <property type="protein sequence ID" value="ODA36306.1"/>
    <property type="molecule type" value="Genomic_DNA"/>
</dbReference>
<dbReference type="Pfam" id="PF00892">
    <property type="entry name" value="EamA"/>
    <property type="match status" value="2"/>
</dbReference>
<evidence type="ECO:0000256" key="2">
    <source>
        <dbReference type="ARBA" id="ARBA00022475"/>
    </source>
</evidence>
<comment type="subcellular location">
    <subcellularLocation>
        <location evidence="1">Cell membrane</location>
        <topology evidence="1">Multi-pass membrane protein</topology>
    </subcellularLocation>
</comment>
<keyword evidence="9" id="KW-1185">Reference proteome</keyword>
<keyword evidence="2" id="KW-1003">Cell membrane</keyword>
<keyword evidence="5 6" id="KW-0472">Membrane</keyword>
<dbReference type="OrthoDB" id="4167046at2"/>
<proteinExistence type="predicted"/>
<evidence type="ECO:0000256" key="1">
    <source>
        <dbReference type="ARBA" id="ARBA00004651"/>
    </source>
</evidence>
<dbReference type="PANTHER" id="PTHR42920:SF11">
    <property type="entry name" value="INNER MEMBRANE PROTEIN YTFF"/>
    <property type="match status" value="1"/>
</dbReference>
<evidence type="ECO:0000256" key="3">
    <source>
        <dbReference type="ARBA" id="ARBA00022692"/>
    </source>
</evidence>
<accession>A0A1C3EST7</accession>
<feature type="transmembrane region" description="Helical" evidence="6">
    <location>
        <begin position="210"/>
        <end position="229"/>
    </location>
</feature>
<feature type="transmembrane region" description="Helical" evidence="6">
    <location>
        <begin position="66"/>
        <end position="84"/>
    </location>
</feature>
<dbReference type="RefSeq" id="WP_068898481.1">
    <property type="nucleotide sequence ID" value="NZ_JBHUIF010000002.1"/>
</dbReference>
<dbReference type="GO" id="GO:0005886">
    <property type="term" value="C:plasma membrane"/>
    <property type="evidence" value="ECO:0007669"/>
    <property type="project" value="UniProtKB-SubCell"/>
</dbReference>
<dbReference type="STRING" id="1080227.A8L45_00570"/>
<keyword evidence="3 6" id="KW-0812">Transmembrane</keyword>
<feature type="transmembrane region" description="Helical" evidence="6">
    <location>
        <begin position="152"/>
        <end position="169"/>
    </location>
</feature>
<dbReference type="AlphaFoldDB" id="A0A1C3EST7"/>
<evidence type="ECO:0000256" key="5">
    <source>
        <dbReference type="ARBA" id="ARBA00023136"/>
    </source>
</evidence>
<name>A0A1C3EST7_9GAMM</name>
<organism evidence="8 9">
    <name type="scientific">Veronia pacifica</name>
    <dbReference type="NCBI Taxonomy" id="1080227"/>
    <lineage>
        <taxon>Bacteria</taxon>
        <taxon>Pseudomonadati</taxon>
        <taxon>Pseudomonadota</taxon>
        <taxon>Gammaproteobacteria</taxon>
        <taxon>Vibrionales</taxon>
        <taxon>Vibrionaceae</taxon>
        <taxon>Veronia</taxon>
    </lineage>
</organism>
<feature type="transmembrane region" description="Helical" evidence="6">
    <location>
        <begin position="37"/>
        <end position="54"/>
    </location>
</feature>
<dbReference type="InterPro" id="IPR000620">
    <property type="entry name" value="EamA_dom"/>
</dbReference>
<evidence type="ECO:0000256" key="6">
    <source>
        <dbReference type="SAM" id="Phobius"/>
    </source>
</evidence>
<dbReference type="InterPro" id="IPR037185">
    <property type="entry name" value="EmrE-like"/>
</dbReference>
<evidence type="ECO:0000313" key="9">
    <source>
        <dbReference type="Proteomes" id="UP000094936"/>
    </source>
</evidence>